<name>A0A9P9WPN3_9PEZI</name>
<dbReference type="EMBL" id="JAFIMR010000009">
    <property type="protein sequence ID" value="KAI1874485.1"/>
    <property type="molecule type" value="Genomic_DNA"/>
</dbReference>
<dbReference type="Proteomes" id="UP000829685">
    <property type="component" value="Unassembled WGS sequence"/>
</dbReference>
<proteinExistence type="predicted"/>
<dbReference type="AlphaFoldDB" id="A0A9P9WPN3"/>
<sequence>MDPRAGRRRNFHDSNVAKGVVAVNGRDTTGVKFVYESLFPASVLLCFSVFLKDGQLADGRKTVQPRPSEEEASYFLMPYSEWAPERFRGSIRSESVVNHSLMILSGLDNFLLGSWEIDKETHFMKSRALLGMVPISDRRWAQQRLDDPANFPRACQHIANVVNVFTYMNQEPFKSMARTSYNKIWDHIKHFETALNAKQAAEHQPHVRIMPLWDEYIKTHFDFAAARSHAWILKRVEKLQEVIVARMGAATHDLGPTSYSDEQIAIGDDMQDISEILVQADVACRISTDGFKSEWIPLNSPSLPRSNWTGYNGQTALSTAALPNDLESLKTVYGFRMRWLNRVKMMEQTMLPGPWRGGTSAPSDMMFSMQQQLEAYRDARMELRGEPAPLRMEHWVAKIKAKIDDGADQAWGFVGYRLSYRHSPEQWKNFLDAFKKDVQPWEHGSTGALWIKRLCRMRWLDGQELGIPDGDVEAARRHFETYRKSSAWINGLAPSMFLVADDSSIESYLNGGVDFLEPGNTGGFVLLTEAQPARSEDRGNTDSDFDGTVRVLGSLLWDDVYAGMSVMALTPEDLWMMARLHPLQLYIGPLSKSQKQLFRSFNWIRSHCLSTALTWTASKNA</sequence>
<evidence type="ECO:0000313" key="1">
    <source>
        <dbReference type="EMBL" id="KAI1874485.1"/>
    </source>
</evidence>
<evidence type="ECO:0000313" key="2">
    <source>
        <dbReference type="Proteomes" id="UP000829685"/>
    </source>
</evidence>
<comment type="caution">
    <text evidence="1">The sequence shown here is derived from an EMBL/GenBank/DDBJ whole genome shotgun (WGS) entry which is preliminary data.</text>
</comment>
<keyword evidence="2" id="KW-1185">Reference proteome</keyword>
<protein>
    <submittedName>
        <fullName evidence="1">Uncharacterized protein</fullName>
    </submittedName>
</protein>
<reference evidence="1" key="1">
    <citation type="submission" date="2021-03" db="EMBL/GenBank/DDBJ databases">
        <title>Revisited historic fungal species revealed as producer of novel bioactive compounds through whole genome sequencing and comparative genomics.</title>
        <authorList>
            <person name="Vignolle G.A."/>
            <person name="Hochenegger N."/>
            <person name="Mach R.L."/>
            <person name="Mach-Aigner A.R."/>
            <person name="Javad Rahimi M."/>
            <person name="Salim K.A."/>
            <person name="Chan C.M."/>
            <person name="Lim L.B.L."/>
            <person name="Cai F."/>
            <person name="Druzhinina I.S."/>
            <person name="U'Ren J.M."/>
            <person name="Derntl C."/>
        </authorList>
    </citation>
    <scope>NUCLEOTIDE SEQUENCE</scope>
    <source>
        <strain evidence="1">TUCIM 5799</strain>
    </source>
</reference>
<gene>
    <name evidence="1" type="ORF">JX265_004693</name>
</gene>
<accession>A0A9P9WPN3</accession>
<organism evidence="1 2">
    <name type="scientific">Neoarthrinium moseri</name>
    <dbReference type="NCBI Taxonomy" id="1658444"/>
    <lineage>
        <taxon>Eukaryota</taxon>
        <taxon>Fungi</taxon>
        <taxon>Dikarya</taxon>
        <taxon>Ascomycota</taxon>
        <taxon>Pezizomycotina</taxon>
        <taxon>Sordariomycetes</taxon>
        <taxon>Xylariomycetidae</taxon>
        <taxon>Amphisphaeriales</taxon>
        <taxon>Apiosporaceae</taxon>
        <taxon>Neoarthrinium</taxon>
    </lineage>
</organism>